<dbReference type="GeneID" id="5974974"/>
<dbReference type="RefSeq" id="XP_001798081.1">
    <property type="nucleotide sequence ID" value="XM_001798029.1"/>
</dbReference>
<dbReference type="KEGG" id="pno:SNOG_07750"/>
<feature type="compositionally biased region" description="Basic and acidic residues" evidence="1">
    <location>
        <begin position="1"/>
        <end position="16"/>
    </location>
</feature>
<gene>
    <name evidence="2" type="ORF">SNOG_07750</name>
</gene>
<organism evidence="2 3">
    <name type="scientific">Phaeosphaeria nodorum (strain SN15 / ATCC MYA-4574 / FGSC 10173)</name>
    <name type="common">Glume blotch fungus</name>
    <name type="synonym">Parastagonospora nodorum</name>
    <dbReference type="NCBI Taxonomy" id="321614"/>
    <lineage>
        <taxon>Eukaryota</taxon>
        <taxon>Fungi</taxon>
        <taxon>Dikarya</taxon>
        <taxon>Ascomycota</taxon>
        <taxon>Pezizomycotina</taxon>
        <taxon>Dothideomycetes</taxon>
        <taxon>Pleosporomycetidae</taxon>
        <taxon>Pleosporales</taxon>
        <taxon>Pleosporineae</taxon>
        <taxon>Phaeosphaeriaceae</taxon>
        <taxon>Parastagonospora</taxon>
    </lineage>
</organism>
<dbReference type="Proteomes" id="UP000001055">
    <property type="component" value="Unassembled WGS sequence"/>
</dbReference>
<evidence type="ECO:0000256" key="1">
    <source>
        <dbReference type="SAM" id="MobiDB-lite"/>
    </source>
</evidence>
<dbReference type="InParanoid" id="Q0UKG4"/>
<name>Q0UKG4_PHANO</name>
<protein>
    <submittedName>
        <fullName evidence="2">Uncharacterized protein</fullName>
    </submittedName>
</protein>
<reference evidence="3" key="1">
    <citation type="journal article" date="2007" name="Plant Cell">
        <title>Dothideomycete-plant interactions illuminated by genome sequencing and EST analysis of the wheat pathogen Stagonospora nodorum.</title>
        <authorList>
            <person name="Hane J.K."/>
            <person name="Lowe R.G."/>
            <person name="Solomon P.S."/>
            <person name="Tan K.C."/>
            <person name="Schoch C.L."/>
            <person name="Spatafora J.W."/>
            <person name="Crous P.W."/>
            <person name="Kodira C."/>
            <person name="Birren B.W."/>
            <person name="Galagan J.E."/>
            <person name="Torriani S.F."/>
            <person name="McDonald B.A."/>
            <person name="Oliver R.P."/>
        </authorList>
    </citation>
    <scope>NUCLEOTIDE SEQUENCE [LARGE SCALE GENOMIC DNA]</scope>
    <source>
        <strain evidence="3">SN15 / ATCC MYA-4574 / FGSC 10173</strain>
    </source>
</reference>
<dbReference type="AlphaFoldDB" id="Q0UKG4"/>
<dbReference type="HOGENOM" id="CLU_2758641_0_0_1"/>
<evidence type="ECO:0000313" key="3">
    <source>
        <dbReference type="Proteomes" id="UP000001055"/>
    </source>
</evidence>
<proteinExistence type="predicted"/>
<feature type="region of interest" description="Disordered" evidence="1">
    <location>
        <begin position="1"/>
        <end position="48"/>
    </location>
</feature>
<dbReference type="EMBL" id="CH445335">
    <property type="protein sequence ID" value="EAT85216.2"/>
    <property type="molecule type" value="Genomic_DNA"/>
</dbReference>
<sequence>MLIPKADRKAIHELVHHRGRSRRKEGLQPSQARRHRHQEPVRHQGLPVVDLPRIPQDSLLMAVLLLHPHP</sequence>
<evidence type="ECO:0000313" key="2">
    <source>
        <dbReference type="EMBL" id="EAT85216.2"/>
    </source>
</evidence>
<accession>Q0UKG4</accession>